<keyword evidence="2" id="KW-0378">Hydrolase</keyword>
<keyword evidence="3" id="KW-0720">Serine protease</keyword>
<organism evidence="7 8">
    <name type="scientific">Paracidovorax anthurii</name>
    <dbReference type="NCBI Taxonomy" id="78229"/>
    <lineage>
        <taxon>Bacteria</taxon>
        <taxon>Pseudomonadati</taxon>
        <taxon>Pseudomonadota</taxon>
        <taxon>Betaproteobacteria</taxon>
        <taxon>Burkholderiales</taxon>
        <taxon>Comamonadaceae</taxon>
        <taxon>Paracidovorax</taxon>
    </lineage>
</organism>
<dbReference type="InterPro" id="IPR015500">
    <property type="entry name" value="Peptidase_S8_subtilisin-rel"/>
</dbReference>
<dbReference type="InterPro" id="IPR036852">
    <property type="entry name" value="Peptidase_S8/S53_dom_sf"/>
</dbReference>
<accession>A0A328YSW9</accession>
<dbReference type="InterPro" id="IPR034075">
    <property type="entry name" value="Glr3161-like_dom"/>
</dbReference>
<evidence type="ECO:0000313" key="8">
    <source>
        <dbReference type="Proteomes" id="UP000248856"/>
    </source>
</evidence>
<dbReference type="GO" id="GO:0006508">
    <property type="term" value="P:proteolysis"/>
    <property type="evidence" value="ECO:0007669"/>
    <property type="project" value="UniProtKB-KW"/>
</dbReference>
<protein>
    <submittedName>
        <fullName evidence="7">Subtilase family protein</fullName>
    </submittedName>
</protein>
<evidence type="ECO:0000256" key="3">
    <source>
        <dbReference type="ARBA" id="ARBA00022825"/>
    </source>
</evidence>
<dbReference type="Proteomes" id="UP000248856">
    <property type="component" value="Unassembled WGS sequence"/>
</dbReference>
<feature type="chain" id="PRO_5016361036" evidence="5">
    <location>
        <begin position="34"/>
        <end position="637"/>
    </location>
</feature>
<comment type="caution">
    <text evidence="7">The sequence shown here is derived from an EMBL/GenBank/DDBJ whole genome shotgun (WGS) entry which is preliminary data.</text>
</comment>
<dbReference type="Pfam" id="PF00082">
    <property type="entry name" value="Peptidase_S8"/>
    <property type="match status" value="1"/>
</dbReference>
<dbReference type="CDD" id="cd05562">
    <property type="entry name" value="Peptidases_S53_like"/>
    <property type="match status" value="1"/>
</dbReference>
<feature type="region of interest" description="Disordered" evidence="4">
    <location>
        <begin position="508"/>
        <end position="534"/>
    </location>
</feature>
<feature type="signal peptide" evidence="5">
    <location>
        <begin position="1"/>
        <end position="33"/>
    </location>
</feature>
<evidence type="ECO:0000256" key="4">
    <source>
        <dbReference type="SAM" id="MobiDB-lite"/>
    </source>
</evidence>
<feature type="region of interest" description="Disordered" evidence="4">
    <location>
        <begin position="197"/>
        <end position="221"/>
    </location>
</feature>
<dbReference type="GO" id="GO:0004252">
    <property type="term" value="F:serine-type endopeptidase activity"/>
    <property type="evidence" value="ECO:0007669"/>
    <property type="project" value="InterPro"/>
</dbReference>
<evidence type="ECO:0000313" key="7">
    <source>
        <dbReference type="EMBL" id="RAR76223.1"/>
    </source>
</evidence>
<reference evidence="7 8" key="1">
    <citation type="submission" date="2018-06" db="EMBL/GenBank/DDBJ databases">
        <title>Genomic Encyclopedia of Archaeal and Bacterial Type Strains, Phase II (KMG-II): from individual species to whole genera.</title>
        <authorList>
            <person name="Goeker M."/>
        </authorList>
    </citation>
    <scope>NUCLEOTIDE SEQUENCE [LARGE SCALE GENOMIC DNA]</scope>
    <source>
        <strain evidence="7 8">CFPB 3232</strain>
    </source>
</reference>
<evidence type="ECO:0000259" key="6">
    <source>
        <dbReference type="Pfam" id="PF00082"/>
    </source>
</evidence>
<keyword evidence="8" id="KW-1185">Reference proteome</keyword>
<dbReference type="EMBL" id="QLTA01000052">
    <property type="protein sequence ID" value="RAR76223.1"/>
    <property type="molecule type" value="Genomic_DNA"/>
</dbReference>
<dbReference type="Gene3D" id="3.40.50.200">
    <property type="entry name" value="Peptidase S8/S53 domain"/>
    <property type="match status" value="2"/>
</dbReference>
<name>A0A328YSW9_9BURK</name>
<keyword evidence="5" id="KW-0732">Signal</keyword>
<dbReference type="InterPro" id="IPR000209">
    <property type="entry name" value="Peptidase_S8/S53_dom"/>
</dbReference>
<evidence type="ECO:0000256" key="2">
    <source>
        <dbReference type="ARBA" id="ARBA00022801"/>
    </source>
</evidence>
<gene>
    <name evidence="7" type="ORF">AX018_105232</name>
</gene>
<keyword evidence="1" id="KW-0645">Protease</keyword>
<sequence length="637" mass="67635">MRMLKFQYNRQWHVWGMGVLCALGVLGAGGAAAQQQAPGVMVQPESVGAAMEGQSFIDPQLKMLWTEYLRRGGNLSASADDAKGFVGPRVVDGMVRIEALSVGDDTALAADLKHLGVIDVRQQGNLVLGRMAVASLGALRSLRTARFVRPAPEPFGNAGSVTSQGDAVQGSERARRIFGLDGSGVVVGVTSTGYDTQGDAASDVARGDLPGPGNPNGRLQPVRVLKDRSSPDSDEGRAMAQIIHDVAPGAALAVYIPESVQDHADGLRALAKAGANIISDDVLWTNDPWFQEGPISVAHREILAQQNVVSINAAANLGDWSAEGSFRPLPARDLTRGGSAAGRWQLHDWGGGQTTFPVTVHRGGRVRIVMQWDEPFASFTKSRTGAASDLDLFAFTDAQGSDIRFISAARNVGGDPVEFVFALLRPDAADETFTIHIGVGMPEGVGRLPGRFKLIAQPNDMDLVDWPRDAAFHSGTAVGHNASEGAIVACAVRYWRVNTPRGPVAEPFSSTGGFARTRDADGNLLPEPLDTRKPDLCGPDGVDTSFFGVDIDDNGWPNFLGTSAASPHLAGVAALMLQASGMKMRADEVGPALRETARDMMDFDDPLSGPGYDVRSGYGFVNAELAVSRAMALRYRR</sequence>
<dbReference type="SUPFAM" id="SSF52743">
    <property type="entry name" value="Subtilisin-like"/>
    <property type="match status" value="1"/>
</dbReference>
<evidence type="ECO:0000256" key="1">
    <source>
        <dbReference type="ARBA" id="ARBA00022670"/>
    </source>
</evidence>
<proteinExistence type="predicted"/>
<dbReference type="AlphaFoldDB" id="A0A328YSW9"/>
<dbReference type="PRINTS" id="PR00723">
    <property type="entry name" value="SUBTILISIN"/>
</dbReference>
<evidence type="ECO:0000256" key="5">
    <source>
        <dbReference type="SAM" id="SignalP"/>
    </source>
</evidence>
<feature type="domain" description="Peptidase S8/S53" evidence="6">
    <location>
        <begin position="557"/>
        <end position="619"/>
    </location>
</feature>